<dbReference type="HOGENOM" id="CLU_099037_6_1_0"/>
<protein>
    <submittedName>
        <fullName evidence="1">HoxW protein</fullName>
    </submittedName>
</protein>
<dbReference type="Gene3D" id="3.40.50.1450">
    <property type="entry name" value="HybD-like"/>
    <property type="match status" value="1"/>
</dbReference>
<dbReference type="AlphaFoldDB" id="E8N3I5"/>
<dbReference type="GO" id="GO:0004175">
    <property type="term" value="F:endopeptidase activity"/>
    <property type="evidence" value="ECO:0007669"/>
    <property type="project" value="TreeGrafter"/>
</dbReference>
<dbReference type="GO" id="GO:0008047">
    <property type="term" value="F:enzyme activator activity"/>
    <property type="evidence" value="ECO:0007669"/>
    <property type="project" value="InterPro"/>
</dbReference>
<dbReference type="PANTHER" id="PTHR30302:SF5">
    <property type="entry name" value="SLR1876 PROTEIN"/>
    <property type="match status" value="1"/>
</dbReference>
<proteinExistence type="predicted"/>
<dbReference type="SUPFAM" id="SSF53163">
    <property type="entry name" value="HybD-like"/>
    <property type="match status" value="1"/>
</dbReference>
<reference evidence="1 2" key="1">
    <citation type="submission" date="2010-12" db="EMBL/GenBank/DDBJ databases">
        <title>Whole genome sequence of Anaerolinea thermophila UNI-1.</title>
        <authorList>
            <person name="Narita-Yamada S."/>
            <person name="Kishi E."/>
            <person name="Watanabe Y."/>
            <person name="Takasaki K."/>
            <person name="Ankai A."/>
            <person name="Oguchi A."/>
            <person name="Fukui S."/>
            <person name="Takahashi M."/>
            <person name="Yashiro I."/>
            <person name="Hosoyama A."/>
            <person name="Sekiguchi Y."/>
            <person name="Hanada S."/>
            <person name="Fujita N."/>
        </authorList>
    </citation>
    <scope>NUCLEOTIDE SEQUENCE [LARGE SCALE GENOMIC DNA]</scope>
    <source>
        <strain evidence="2">DSM 14523 / JCM 11388 / NBRC 100420 / UNI-1</strain>
    </source>
</reference>
<gene>
    <name evidence="1" type="primary">hoxW</name>
    <name evidence="1" type="ordered locus">ANT_09650</name>
</gene>
<dbReference type="OrthoDB" id="9808862at2"/>
<dbReference type="STRING" id="926569.ANT_09650"/>
<dbReference type="InterPro" id="IPR023430">
    <property type="entry name" value="Pept_HybD-like_dom_sf"/>
</dbReference>
<sequence length="169" mass="19088">MKTLVIGYGNIDRQDDGVAWHFLRALAEHLGYTLPEYPEENPVLSTPALDMHFYLQLMPEMAEWMADFSRIVFVDAHTGSVPEEIHLEEVQPVFQSSPLTHHLTPAACLSLVYALYGQQPRAVLLSLRGYAFGFDRTLSPQTDSLLSKALQVLETWLHQTAEDNSFSEP</sequence>
<dbReference type="Proteomes" id="UP000008922">
    <property type="component" value="Chromosome"/>
</dbReference>
<dbReference type="KEGG" id="atm:ANT_09650"/>
<dbReference type="InParanoid" id="E8N3I5"/>
<evidence type="ECO:0000313" key="2">
    <source>
        <dbReference type="Proteomes" id="UP000008922"/>
    </source>
</evidence>
<dbReference type="GO" id="GO:0016485">
    <property type="term" value="P:protein processing"/>
    <property type="evidence" value="ECO:0007669"/>
    <property type="project" value="TreeGrafter"/>
</dbReference>
<evidence type="ECO:0000313" key="1">
    <source>
        <dbReference type="EMBL" id="BAJ62999.1"/>
    </source>
</evidence>
<organism evidence="1 2">
    <name type="scientific">Anaerolinea thermophila (strain DSM 14523 / JCM 11388 / NBRC 100420 / UNI-1)</name>
    <dbReference type="NCBI Taxonomy" id="926569"/>
    <lineage>
        <taxon>Bacteria</taxon>
        <taxon>Bacillati</taxon>
        <taxon>Chloroflexota</taxon>
        <taxon>Anaerolineae</taxon>
        <taxon>Anaerolineales</taxon>
        <taxon>Anaerolineaceae</taxon>
        <taxon>Anaerolinea</taxon>
    </lineage>
</organism>
<keyword evidence="2" id="KW-1185">Reference proteome</keyword>
<dbReference type="RefSeq" id="WP_013559390.1">
    <property type="nucleotide sequence ID" value="NC_014960.1"/>
</dbReference>
<dbReference type="eggNOG" id="COG0680">
    <property type="taxonomic scope" value="Bacteria"/>
</dbReference>
<name>E8N3I5_ANATU</name>
<dbReference type="PANTHER" id="PTHR30302">
    <property type="entry name" value="HYDROGENASE 1 MATURATION PROTEASE"/>
    <property type="match status" value="1"/>
</dbReference>
<accession>E8N3I5</accession>
<dbReference type="InterPro" id="IPR000671">
    <property type="entry name" value="Peptidase_A31"/>
</dbReference>
<dbReference type="EMBL" id="AP012029">
    <property type="protein sequence ID" value="BAJ62999.1"/>
    <property type="molecule type" value="Genomic_DNA"/>
</dbReference>